<dbReference type="SUPFAM" id="SSF48452">
    <property type="entry name" value="TPR-like"/>
    <property type="match status" value="1"/>
</dbReference>
<evidence type="ECO:0000256" key="4">
    <source>
        <dbReference type="ARBA" id="ARBA00022676"/>
    </source>
</evidence>
<feature type="repeat" description="TPR" evidence="8">
    <location>
        <begin position="99"/>
        <end position="132"/>
    </location>
</feature>
<keyword evidence="11" id="KW-1185">Reference proteome</keyword>
<gene>
    <name evidence="10" type="ORF">Ae201684_008667</name>
</gene>
<dbReference type="EC" id="2.4.1.255" evidence="3"/>
<dbReference type="InterPro" id="IPR019734">
    <property type="entry name" value="TPR_rpt"/>
</dbReference>
<reference evidence="10 11" key="1">
    <citation type="submission" date="2019-07" db="EMBL/GenBank/DDBJ databases">
        <title>Genomics analysis of Aphanomyces spp. identifies a new class of oomycete effector associated with host adaptation.</title>
        <authorList>
            <person name="Gaulin E."/>
        </authorList>
    </citation>
    <scope>NUCLEOTIDE SEQUENCE [LARGE SCALE GENOMIC DNA]</scope>
    <source>
        <strain evidence="10 11">ATCC 201684</strain>
    </source>
</reference>
<proteinExistence type="inferred from homology"/>
<dbReference type="InterPro" id="IPR037919">
    <property type="entry name" value="OGT"/>
</dbReference>
<evidence type="ECO:0000256" key="5">
    <source>
        <dbReference type="ARBA" id="ARBA00022679"/>
    </source>
</evidence>
<evidence type="ECO:0000256" key="6">
    <source>
        <dbReference type="ARBA" id="ARBA00022737"/>
    </source>
</evidence>
<keyword evidence="6" id="KW-0677">Repeat</keyword>
<protein>
    <recommendedName>
        <fullName evidence="3">protein O-GlcNAc transferase</fullName>
        <ecNumber evidence="3">2.4.1.255</ecNumber>
    </recommendedName>
</protein>
<dbReference type="PANTHER" id="PTHR44366:SF1">
    <property type="entry name" value="UDP-N-ACETYLGLUCOSAMINE--PEPTIDE N-ACETYLGLUCOSAMINYLTRANSFERASE 110 KDA SUBUNIT"/>
    <property type="match status" value="1"/>
</dbReference>
<dbReference type="InterPro" id="IPR011990">
    <property type="entry name" value="TPR-like_helical_dom_sf"/>
</dbReference>
<comment type="pathway">
    <text evidence="1">Protein modification; protein glycosylation.</text>
</comment>
<evidence type="ECO:0000259" key="9">
    <source>
        <dbReference type="Pfam" id="PF13844"/>
    </source>
</evidence>
<evidence type="ECO:0000256" key="3">
    <source>
        <dbReference type="ARBA" id="ARBA00011970"/>
    </source>
</evidence>
<dbReference type="Pfam" id="PF13181">
    <property type="entry name" value="TPR_8"/>
    <property type="match status" value="2"/>
</dbReference>
<keyword evidence="7 8" id="KW-0802">TPR repeat</keyword>
<keyword evidence="5" id="KW-0808">Transferase</keyword>
<dbReference type="Pfam" id="PF13844">
    <property type="entry name" value="Glyco_transf_41"/>
    <property type="match status" value="2"/>
</dbReference>
<dbReference type="Proteomes" id="UP000481153">
    <property type="component" value="Unassembled WGS sequence"/>
</dbReference>
<name>A0A6G0X448_9STRA</name>
<dbReference type="InterPro" id="IPR029489">
    <property type="entry name" value="OGT/SEC/SPY_C"/>
</dbReference>
<dbReference type="Gene3D" id="3.40.50.2000">
    <property type="entry name" value="Glycogen Phosphorylase B"/>
    <property type="match status" value="1"/>
</dbReference>
<accession>A0A6G0X448</accession>
<comment type="caution">
    <text evidence="10">The sequence shown here is derived from an EMBL/GenBank/DDBJ whole genome shotgun (WGS) entry which is preliminary data.</text>
</comment>
<dbReference type="Gene3D" id="3.40.50.11380">
    <property type="match status" value="1"/>
</dbReference>
<evidence type="ECO:0000313" key="11">
    <source>
        <dbReference type="Proteomes" id="UP000481153"/>
    </source>
</evidence>
<dbReference type="GO" id="GO:0097363">
    <property type="term" value="F:protein O-acetylglucosaminyltransferase activity"/>
    <property type="evidence" value="ECO:0007669"/>
    <property type="project" value="UniProtKB-EC"/>
</dbReference>
<evidence type="ECO:0000313" key="10">
    <source>
        <dbReference type="EMBL" id="KAF0734709.1"/>
    </source>
</evidence>
<dbReference type="PROSITE" id="PS50005">
    <property type="entry name" value="TPR"/>
    <property type="match status" value="2"/>
</dbReference>
<dbReference type="SMART" id="SM00028">
    <property type="entry name" value="TPR"/>
    <property type="match status" value="5"/>
</dbReference>
<comment type="similarity">
    <text evidence="2">Belongs to the glycosyltransferase 41 family. O-GlcNAc transferase subfamily.</text>
</comment>
<dbReference type="Pfam" id="PF13432">
    <property type="entry name" value="TPR_16"/>
    <property type="match status" value="1"/>
</dbReference>
<dbReference type="Gene3D" id="1.25.40.10">
    <property type="entry name" value="Tetratricopeptide repeat domain"/>
    <property type="match status" value="2"/>
</dbReference>
<evidence type="ECO:0000256" key="1">
    <source>
        <dbReference type="ARBA" id="ARBA00004922"/>
    </source>
</evidence>
<dbReference type="GO" id="GO:0006493">
    <property type="term" value="P:protein O-linked glycosylation"/>
    <property type="evidence" value="ECO:0007669"/>
    <property type="project" value="InterPro"/>
</dbReference>
<evidence type="ECO:0000256" key="8">
    <source>
        <dbReference type="PROSITE-ProRule" id="PRU00339"/>
    </source>
</evidence>
<feature type="repeat" description="TPR" evidence="8">
    <location>
        <begin position="65"/>
        <end position="98"/>
    </location>
</feature>
<feature type="domain" description="O-GlcNAc transferase C-terminal" evidence="9">
    <location>
        <begin position="534"/>
        <end position="715"/>
    </location>
</feature>
<keyword evidence="4" id="KW-0328">Glycosyltransferase</keyword>
<evidence type="ECO:0000256" key="2">
    <source>
        <dbReference type="ARBA" id="ARBA00005386"/>
    </source>
</evidence>
<evidence type="ECO:0000256" key="7">
    <source>
        <dbReference type="ARBA" id="ARBA00022803"/>
    </source>
</evidence>
<feature type="domain" description="O-GlcNAc transferase C-terminal" evidence="9">
    <location>
        <begin position="322"/>
        <end position="514"/>
    </location>
</feature>
<dbReference type="SUPFAM" id="SSF81901">
    <property type="entry name" value="HCP-like"/>
    <property type="match status" value="1"/>
</dbReference>
<organism evidence="10 11">
    <name type="scientific">Aphanomyces euteiches</name>
    <dbReference type="NCBI Taxonomy" id="100861"/>
    <lineage>
        <taxon>Eukaryota</taxon>
        <taxon>Sar</taxon>
        <taxon>Stramenopiles</taxon>
        <taxon>Oomycota</taxon>
        <taxon>Saprolegniomycetes</taxon>
        <taxon>Saprolegniales</taxon>
        <taxon>Verrucalvaceae</taxon>
        <taxon>Aphanomyces</taxon>
    </lineage>
</organism>
<dbReference type="AlphaFoldDB" id="A0A6G0X448"/>
<sequence length="741" mass="83576">MPVNLSSMMLWRWTVIFILLAPIELATTAFIAGYFKHAMDVMHAGNVSTAKQLLTRLQLINPDFTDAKIALGAIYQMEGAADKAMQCYRAVLDLEPTNDAAHGNLGVLYFTARDFSRALDHFTTAMTVQPQKVHEFAHMVALAYHDQVNEELAIHYYEKALERKDKDAQIHFDFAVSLQDSGAIMRANAEYNRAIKLRPDFPEAWLNVATLHLRYGDVSMAITNLKRTLECPSITPQLMLQTTINYGVALESDGQAEAALERFTLAASLARLMTVEKNALQEHALRVRRSIALWQDFELLHDVFIHDTVLHELGAGVASSMVPFTSLLVSMSPQIKRRLAEVHTANLYAPSTAKVPNRPRGSRLHVGYLSFDFNNHPTAHLIEGLFRHHNTSAYEVSALSYGKDDGSPYRQAIPSLVEHFVDLILLSNHEAANAIEAAHVDILIDAQGHTLGQRHAIVAARPAPIIINYLVYPGTLGASYVDYLITDAYATPPEHADHYTEKLIMLPNSYQVNYIEMDYKHAPPWSSKAQSRPFIFANYNKIEKLEPRVFGVWMSILRRAPHSELWLMRPSARSNASFDLIVQNIQAEAAQWGISPSRLRFLPRVSKREHLLRQHEADLFLDTFVYGAHSTATDAIAGNLPVLTLAGDTFASRVGISLLTSCNLKSLIVYSAKEFEDIAVFLATKPWILRRFYNHLRHHVRDEPLFNTAAYTHDIEVAYSMAYDLSRHERRIKYHLVLPHA</sequence>
<dbReference type="EMBL" id="VJMJ01000107">
    <property type="protein sequence ID" value="KAF0734709.1"/>
    <property type="molecule type" value="Genomic_DNA"/>
</dbReference>
<dbReference type="VEuPathDB" id="FungiDB:AeMF1_019010"/>
<dbReference type="PANTHER" id="PTHR44366">
    <property type="entry name" value="UDP-N-ACETYLGLUCOSAMINE--PEPTIDE N-ACETYLGLUCOSAMINYLTRANSFERASE 110 KDA SUBUNIT"/>
    <property type="match status" value="1"/>
</dbReference>